<accession>A0ACC1JS71</accession>
<evidence type="ECO:0000313" key="1">
    <source>
        <dbReference type="EMBL" id="KAJ2766223.1"/>
    </source>
</evidence>
<dbReference type="EMBL" id="JANBUJ010001759">
    <property type="protein sequence ID" value="KAJ2766223.1"/>
    <property type="molecule type" value="Genomic_DNA"/>
</dbReference>
<sequence>GAKPPSSKYMILDPRKLMGKRLPSMLPRSLPPLGFGRSEPPSPRPRQEDSGGRAMSCEPSGAAAPDSAAPASATQGLRALYSAMHIDMFPAASATGESQSRPAARPPPPLQRRFTASATSSSPSASPRTTPAELAEGAQSATDDGHT</sequence>
<gene>
    <name evidence="1" type="ORF">IWQ57_004458</name>
</gene>
<protein>
    <submittedName>
        <fullName evidence="1">Uncharacterized protein</fullName>
    </submittedName>
</protein>
<evidence type="ECO:0000313" key="2">
    <source>
        <dbReference type="Proteomes" id="UP001140234"/>
    </source>
</evidence>
<comment type="caution">
    <text evidence="1">The sequence shown here is derived from an EMBL/GenBank/DDBJ whole genome shotgun (WGS) entry which is preliminary data.</text>
</comment>
<keyword evidence="2" id="KW-1185">Reference proteome</keyword>
<dbReference type="Proteomes" id="UP001140234">
    <property type="component" value="Unassembled WGS sequence"/>
</dbReference>
<reference evidence="1" key="1">
    <citation type="submission" date="2022-07" db="EMBL/GenBank/DDBJ databases">
        <title>Phylogenomic reconstructions and comparative analyses of Kickxellomycotina fungi.</title>
        <authorList>
            <person name="Reynolds N.K."/>
            <person name="Stajich J.E."/>
            <person name="Barry K."/>
            <person name="Grigoriev I.V."/>
            <person name="Crous P."/>
            <person name="Smith M.E."/>
        </authorList>
    </citation>
    <scope>NUCLEOTIDE SEQUENCE</scope>
    <source>
        <strain evidence="1">CBS 109366</strain>
    </source>
</reference>
<organism evidence="1 2">
    <name type="scientific">Coemansia nantahalensis</name>
    <dbReference type="NCBI Taxonomy" id="2789366"/>
    <lineage>
        <taxon>Eukaryota</taxon>
        <taxon>Fungi</taxon>
        <taxon>Fungi incertae sedis</taxon>
        <taxon>Zoopagomycota</taxon>
        <taxon>Kickxellomycotina</taxon>
        <taxon>Kickxellomycetes</taxon>
        <taxon>Kickxellales</taxon>
        <taxon>Kickxellaceae</taxon>
        <taxon>Coemansia</taxon>
    </lineage>
</organism>
<feature type="non-terminal residue" evidence="1">
    <location>
        <position position="1"/>
    </location>
</feature>
<proteinExistence type="predicted"/>
<name>A0ACC1JS71_9FUNG</name>